<feature type="domain" description="Lysine-specific metallo-endopeptidase" evidence="9">
    <location>
        <begin position="93"/>
        <end position="237"/>
    </location>
</feature>
<proteinExistence type="inferred from homology"/>
<comment type="cofactor">
    <cofactor evidence="1">
        <name>Zn(2+)</name>
        <dbReference type="ChEBI" id="CHEBI:29105"/>
    </cofactor>
</comment>
<keyword evidence="7" id="KW-0482">Metalloprotease</keyword>
<dbReference type="InterPro" id="IPR024079">
    <property type="entry name" value="MetalloPept_cat_dom_sf"/>
</dbReference>
<evidence type="ECO:0000256" key="3">
    <source>
        <dbReference type="ARBA" id="ARBA00022670"/>
    </source>
</evidence>
<gene>
    <name evidence="10" type="ORF">RDB_LOCUS107368</name>
</gene>
<sequence>MHSAAIGFFVSLLVSQAYAASESGHLETIKAPSDSPAFEAEDEPATSINRNPIITVSTSDIKLLGCNTNQQKLIEGAAITANVLVANAMTYLAELRPDIPQPRYTTWYGTYNKESYGTVVSLFAKMQNQATSLTYDCKTCPKGFGPSKDLKNQAYVYTSAYSGGKYNKKINFCGGFWKAPITGIDSQAGKIIQELSRISEMGGTRDRVRGKESAKALAARAPESAVMNTDSYVYFAENTPALS</sequence>
<dbReference type="PANTHER" id="PTHR37016">
    <property type="match status" value="1"/>
</dbReference>
<evidence type="ECO:0000256" key="2">
    <source>
        <dbReference type="ARBA" id="ARBA00010279"/>
    </source>
</evidence>
<keyword evidence="3" id="KW-0645">Protease</keyword>
<dbReference type="SMART" id="SM01351">
    <property type="entry name" value="Aspzincin_M35"/>
    <property type="match status" value="1"/>
</dbReference>
<protein>
    <recommendedName>
        <fullName evidence="9">Lysine-specific metallo-endopeptidase domain-containing protein</fullName>
    </recommendedName>
</protein>
<evidence type="ECO:0000256" key="1">
    <source>
        <dbReference type="ARBA" id="ARBA00001947"/>
    </source>
</evidence>
<evidence type="ECO:0000259" key="9">
    <source>
        <dbReference type="SMART" id="SM01351"/>
    </source>
</evidence>
<keyword evidence="8" id="KW-0732">Signal</keyword>
<reference evidence="10" key="1">
    <citation type="submission" date="2021-01" db="EMBL/GenBank/DDBJ databases">
        <authorList>
            <person name="Kaushik A."/>
        </authorList>
    </citation>
    <scope>NUCLEOTIDE SEQUENCE</scope>
    <source>
        <strain evidence="10">Type strain: AG8-Rh-89/</strain>
    </source>
</reference>
<evidence type="ECO:0000256" key="4">
    <source>
        <dbReference type="ARBA" id="ARBA00022723"/>
    </source>
</evidence>
<evidence type="ECO:0000256" key="6">
    <source>
        <dbReference type="ARBA" id="ARBA00022833"/>
    </source>
</evidence>
<comment type="similarity">
    <text evidence="2">Belongs to the peptidase M35 family.</text>
</comment>
<evidence type="ECO:0000256" key="5">
    <source>
        <dbReference type="ARBA" id="ARBA00022801"/>
    </source>
</evidence>
<keyword evidence="6" id="KW-0862">Zinc</keyword>
<dbReference type="GO" id="GO:0004222">
    <property type="term" value="F:metalloendopeptidase activity"/>
    <property type="evidence" value="ECO:0007669"/>
    <property type="project" value="InterPro"/>
</dbReference>
<feature type="signal peptide" evidence="8">
    <location>
        <begin position="1"/>
        <end position="19"/>
    </location>
</feature>
<dbReference type="AlphaFoldDB" id="A0A8H3D800"/>
<dbReference type="Pfam" id="PF14521">
    <property type="entry name" value="Aspzincin_M35"/>
    <property type="match status" value="1"/>
</dbReference>
<dbReference type="SUPFAM" id="SSF55486">
    <property type="entry name" value="Metalloproteases ('zincins'), catalytic domain"/>
    <property type="match status" value="1"/>
</dbReference>
<keyword evidence="5" id="KW-0378">Hydrolase</keyword>
<dbReference type="InterPro" id="IPR029463">
    <property type="entry name" value="Lys_MEP"/>
</dbReference>
<dbReference type="Gene3D" id="3.40.390.10">
    <property type="entry name" value="Collagenase (Catalytic Domain)"/>
    <property type="match status" value="1"/>
</dbReference>
<evidence type="ECO:0000256" key="7">
    <source>
        <dbReference type="ARBA" id="ARBA00023049"/>
    </source>
</evidence>
<keyword evidence="4" id="KW-0479">Metal-binding</keyword>
<dbReference type="InterPro" id="IPR050414">
    <property type="entry name" value="Fungal_M35_metalloproteases"/>
</dbReference>
<dbReference type="Proteomes" id="UP000663850">
    <property type="component" value="Unassembled WGS sequence"/>
</dbReference>
<dbReference type="GO" id="GO:0006508">
    <property type="term" value="P:proteolysis"/>
    <property type="evidence" value="ECO:0007669"/>
    <property type="project" value="UniProtKB-KW"/>
</dbReference>
<evidence type="ECO:0000313" key="11">
    <source>
        <dbReference type="Proteomes" id="UP000663850"/>
    </source>
</evidence>
<evidence type="ECO:0000313" key="10">
    <source>
        <dbReference type="EMBL" id="CAE6511781.1"/>
    </source>
</evidence>
<name>A0A8H3D800_9AGAM</name>
<accession>A0A8H3D800</accession>
<dbReference type="GO" id="GO:0046872">
    <property type="term" value="F:metal ion binding"/>
    <property type="evidence" value="ECO:0007669"/>
    <property type="project" value="UniProtKB-KW"/>
</dbReference>
<organism evidence="10 11">
    <name type="scientific">Rhizoctonia solani</name>
    <dbReference type="NCBI Taxonomy" id="456999"/>
    <lineage>
        <taxon>Eukaryota</taxon>
        <taxon>Fungi</taxon>
        <taxon>Dikarya</taxon>
        <taxon>Basidiomycota</taxon>
        <taxon>Agaricomycotina</taxon>
        <taxon>Agaricomycetes</taxon>
        <taxon>Cantharellales</taxon>
        <taxon>Ceratobasidiaceae</taxon>
        <taxon>Rhizoctonia</taxon>
    </lineage>
</organism>
<evidence type="ECO:0000256" key="8">
    <source>
        <dbReference type="SAM" id="SignalP"/>
    </source>
</evidence>
<dbReference type="PANTHER" id="PTHR37016:SF3">
    <property type="entry name" value="NEUTRAL PROTEASE 2-RELATED"/>
    <property type="match status" value="1"/>
</dbReference>
<dbReference type="EMBL" id="CAJMWZ010005845">
    <property type="protein sequence ID" value="CAE6511781.1"/>
    <property type="molecule type" value="Genomic_DNA"/>
</dbReference>
<feature type="chain" id="PRO_5034120883" description="Lysine-specific metallo-endopeptidase domain-containing protein" evidence="8">
    <location>
        <begin position="20"/>
        <end position="243"/>
    </location>
</feature>
<comment type="caution">
    <text evidence="10">The sequence shown here is derived from an EMBL/GenBank/DDBJ whole genome shotgun (WGS) entry which is preliminary data.</text>
</comment>